<proteinExistence type="predicted"/>
<dbReference type="CDD" id="cd07762">
    <property type="entry name" value="CYTH-like_Pase_1"/>
    <property type="match status" value="1"/>
</dbReference>
<comment type="caution">
    <text evidence="2">The sequence shown here is derived from an EMBL/GenBank/DDBJ whole genome shotgun (WGS) entry which is preliminary data.</text>
</comment>
<dbReference type="InterPro" id="IPR023577">
    <property type="entry name" value="CYTH_domain"/>
</dbReference>
<dbReference type="SMART" id="SM01118">
    <property type="entry name" value="CYTH"/>
    <property type="match status" value="1"/>
</dbReference>
<organism evidence="2 3">
    <name type="scientific">Terrilactibacillus laevilacticus</name>
    <dbReference type="NCBI Taxonomy" id="1380157"/>
    <lineage>
        <taxon>Bacteria</taxon>
        <taxon>Bacillati</taxon>
        <taxon>Bacillota</taxon>
        <taxon>Bacilli</taxon>
        <taxon>Bacillales</taxon>
        <taxon>Bacillaceae</taxon>
        <taxon>Terrilactibacillus</taxon>
    </lineage>
</organism>
<name>A0ABW5PQD9_9BACI</name>
<dbReference type="PIRSF" id="PIRSF012526">
    <property type="entry name" value="CYTH_UCP012526"/>
    <property type="match status" value="1"/>
</dbReference>
<sequence length="194" mass="22897">MKQEIEIEFKNMLHKSEFHHLCEAFHITTADFKKQTNYYFDTESFELRNKQTALRIREKNGHFVLTLKQPHHNGILETHQTLTEKEAKHMLESGQLPAGDISFLLTKNNLITQPLKSLGALLTFRAQFPYLNGELFLDHSRYLGIEDFELEYEAKERLEGKKTFTQLLNQFDISERPTLNKILRFYNYKKGDLS</sequence>
<protein>
    <submittedName>
        <fullName evidence="2">CYTH domain-containing protein</fullName>
    </submittedName>
</protein>
<dbReference type="InterPro" id="IPR033469">
    <property type="entry name" value="CYTH-like_dom_sf"/>
</dbReference>
<dbReference type="PROSITE" id="PS51707">
    <property type="entry name" value="CYTH"/>
    <property type="match status" value="1"/>
</dbReference>
<reference evidence="3" key="1">
    <citation type="journal article" date="2019" name="Int. J. Syst. Evol. Microbiol.">
        <title>The Global Catalogue of Microorganisms (GCM) 10K type strain sequencing project: providing services to taxonomists for standard genome sequencing and annotation.</title>
        <authorList>
            <consortium name="The Broad Institute Genomics Platform"/>
            <consortium name="The Broad Institute Genome Sequencing Center for Infectious Disease"/>
            <person name="Wu L."/>
            <person name="Ma J."/>
        </authorList>
    </citation>
    <scope>NUCLEOTIDE SEQUENCE [LARGE SCALE GENOMIC DNA]</scope>
    <source>
        <strain evidence="3">TISTR 2241</strain>
    </source>
</reference>
<dbReference type="SUPFAM" id="SSF55154">
    <property type="entry name" value="CYTH-like phosphatases"/>
    <property type="match status" value="1"/>
</dbReference>
<dbReference type="Pfam" id="PF01928">
    <property type="entry name" value="CYTH"/>
    <property type="match status" value="1"/>
</dbReference>
<feature type="domain" description="CYTH" evidence="1">
    <location>
        <begin position="4"/>
        <end position="192"/>
    </location>
</feature>
<keyword evidence="3" id="KW-1185">Reference proteome</keyword>
<dbReference type="InterPro" id="IPR009195">
    <property type="entry name" value="Uncharacterised_YjbK"/>
</dbReference>
<evidence type="ECO:0000313" key="2">
    <source>
        <dbReference type="EMBL" id="MFD2617089.1"/>
    </source>
</evidence>
<dbReference type="RefSeq" id="WP_141189090.1">
    <property type="nucleotide sequence ID" value="NZ_JBHUMR010000008.1"/>
</dbReference>
<dbReference type="Gene3D" id="2.40.320.10">
    <property type="entry name" value="Hypothetical Protein Pfu-838710-001"/>
    <property type="match status" value="1"/>
</dbReference>
<dbReference type="EMBL" id="JBHUMR010000008">
    <property type="protein sequence ID" value="MFD2617089.1"/>
    <property type="molecule type" value="Genomic_DNA"/>
</dbReference>
<gene>
    <name evidence="2" type="ORF">ACFSTF_07160</name>
</gene>
<dbReference type="Proteomes" id="UP001597458">
    <property type="component" value="Unassembled WGS sequence"/>
</dbReference>
<accession>A0ABW5PQD9</accession>
<evidence type="ECO:0000259" key="1">
    <source>
        <dbReference type="PROSITE" id="PS51707"/>
    </source>
</evidence>
<evidence type="ECO:0000313" key="3">
    <source>
        <dbReference type="Proteomes" id="UP001597458"/>
    </source>
</evidence>